<dbReference type="CDD" id="cd21669">
    <property type="entry name" value="SMP_SF"/>
    <property type="match status" value="1"/>
</dbReference>
<keyword evidence="2" id="KW-0813">Transport</keyword>
<evidence type="ECO:0000259" key="10">
    <source>
        <dbReference type="PROSITE" id="PS51847"/>
    </source>
</evidence>
<evidence type="ECO:0000256" key="4">
    <source>
        <dbReference type="ARBA" id="ARBA00022824"/>
    </source>
</evidence>
<evidence type="ECO:0000313" key="11">
    <source>
        <dbReference type="EMBL" id="ELP85902.1"/>
    </source>
</evidence>
<feature type="domain" description="SMP-LTD" evidence="10">
    <location>
        <begin position="192"/>
        <end position="383"/>
    </location>
</feature>
<reference evidence="11 12" key="1">
    <citation type="submission" date="2012-10" db="EMBL/GenBank/DDBJ databases">
        <authorList>
            <person name="Zafar N."/>
            <person name="Inman J."/>
            <person name="Hall N."/>
            <person name="Lorenzi H."/>
            <person name="Caler E."/>
        </authorList>
    </citation>
    <scope>NUCLEOTIDE SEQUENCE [LARGE SCALE GENOMIC DNA]</scope>
    <source>
        <strain evidence="11 12">IP1</strain>
    </source>
</reference>
<sequence>MLFALLVFIISFLGITTLSLFFFIRAHFNKTPPLMSSPQLKKFPPSPRSKNLNLSGVDDWISVFSDPLNLKSECIIVFGKEEQLGFFSVDKEHIILQINTVKYKTKISTLQITNIYFARSKINKNNFIELNSPTEIIPPFYTVLIRFRHGYQFEFWLYYIKTFQQGRAKYKQADDAFVTLFRELARLTPNISQDALPWVELTNFFLARAFYIITTSDVLKRKMKESVQRKLDEIKSSVIPEITCTEFFLGIRPPLLKTMVTHIPTGSLGRFWFDSDVSYQSDIHAEISMKIKVPFTQTCFPVFLYLALPSLEGKSRVEFADVPSKSVYISFHETPEIHVDYKLQVGRSYFHPSQTIDNIIHFALNMIVTKFMVLPDKIQIAIPQISEVVRQHVVNTFNPFVDKVYTIPDLVIISPVDNLRSHHPDIFRTEEARLNKSKTEKIKREMMKFTEDAAVKYFTLACNGIFNGDLRTEKTVEKQRKISQKEQEKKDKQHQKELLKEKQIEKRHTVSIPIEFIEKANGNTSPTEKLEKPDLLNKAETELLESSKLSTDSGKVSSDTSSERKPETPVDRMRSSSPKEEKGTKEVLSVEQKPLEEKKKGQFTKFKEKIFGKKKDEKKED</sequence>
<evidence type="ECO:0000256" key="7">
    <source>
        <dbReference type="ARBA" id="ARBA00023121"/>
    </source>
</evidence>
<accession>A0A0A1TXA2</accession>
<evidence type="ECO:0000256" key="3">
    <source>
        <dbReference type="ARBA" id="ARBA00022692"/>
    </source>
</evidence>
<evidence type="ECO:0000256" key="2">
    <source>
        <dbReference type="ARBA" id="ARBA00022448"/>
    </source>
</evidence>
<keyword evidence="5" id="KW-1133">Transmembrane helix</keyword>
<keyword evidence="4" id="KW-0256">Endoplasmic reticulum</keyword>
<dbReference type="PANTHER" id="PTHR13466">
    <property type="entry name" value="TEX2 PROTEIN-RELATED"/>
    <property type="match status" value="1"/>
</dbReference>
<evidence type="ECO:0000256" key="6">
    <source>
        <dbReference type="ARBA" id="ARBA00023055"/>
    </source>
</evidence>
<feature type="compositionally biased region" description="Basic and acidic residues" evidence="9">
    <location>
        <begin position="561"/>
        <end position="585"/>
    </location>
</feature>
<dbReference type="GeneID" id="14884891"/>
<dbReference type="GO" id="GO:0008289">
    <property type="term" value="F:lipid binding"/>
    <property type="evidence" value="ECO:0007669"/>
    <property type="project" value="UniProtKB-KW"/>
</dbReference>
<evidence type="ECO:0000256" key="5">
    <source>
        <dbReference type="ARBA" id="ARBA00022989"/>
    </source>
</evidence>
<dbReference type="Proteomes" id="UP000014680">
    <property type="component" value="Unassembled WGS sequence"/>
</dbReference>
<dbReference type="GO" id="GO:0005789">
    <property type="term" value="C:endoplasmic reticulum membrane"/>
    <property type="evidence" value="ECO:0007669"/>
    <property type="project" value="UniProtKB-SubCell"/>
</dbReference>
<gene>
    <name evidence="11" type="ORF">EIN_134460</name>
</gene>
<feature type="region of interest" description="Disordered" evidence="9">
    <location>
        <begin position="544"/>
        <end position="601"/>
    </location>
</feature>
<dbReference type="OrthoDB" id="10284274at2759"/>
<evidence type="ECO:0000313" key="12">
    <source>
        <dbReference type="Proteomes" id="UP000014680"/>
    </source>
</evidence>
<dbReference type="KEGG" id="eiv:EIN_134460"/>
<feature type="region of interest" description="Disordered" evidence="9">
    <location>
        <begin position="477"/>
        <end position="504"/>
    </location>
</feature>
<dbReference type="RefSeq" id="XP_004185248.1">
    <property type="nucleotide sequence ID" value="XM_004185200.1"/>
</dbReference>
<evidence type="ECO:0000256" key="9">
    <source>
        <dbReference type="SAM" id="MobiDB-lite"/>
    </source>
</evidence>
<dbReference type="InterPro" id="IPR031468">
    <property type="entry name" value="SMP_LBD"/>
</dbReference>
<evidence type="ECO:0000256" key="1">
    <source>
        <dbReference type="ARBA" id="ARBA00004586"/>
    </source>
</evidence>
<dbReference type="PROSITE" id="PS51847">
    <property type="entry name" value="SMP"/>
    <property type="match status" value="1"/>
</dbReference>
<dbReference type="AlphaFoldDB" id="A0A0A1TXA2"/>
<name>A0A0A1TXA2_ENTIV</name>
<keyword evidence="6" id="KW-0445">Lipid transport</keyword>
<keyword evidence="7" id="KW-0446">Lipid-binding</keyword>
<keyword evidence="8" id="KW-0472">Membrane</keyword>
<keyword evidence="3" id="KW-0812">Transmembrane</keyword>
<organism evidence="11 12">
    <name type="scientific">Entamoeba invadens IP1</name>
    <dbReference type="NCBI Taxonomy" id="370355"/>
    <lineage>
        <taxon>Eukaryota</taxon>
        <taxon>Amoebozoa</taxon>
        <taxon>Evosea</taxon>
        <taxon>Archamoebae</taxon>
        <taxon>Mastigamoebida</taxon>
        <taxon>Entamoebidae</taxon>
        <taxon>Entamoeba</taxon>
    </lineage>
</organism>
<proteinExistence type="predicted"/>
<dbReference type="PANTHER" id="PTHR13466:SF0">
    <property type="entry name" value="SMP-LTD DOMAIN-CONTAINING PROTEIN"/>
    <property type="match status" value="1"/>
</dbReference>
<protein>
    <recommendedName>
        <fullName evidence="10">SMP-LTD domain-containing protein</fullName>
    </recommendedName>
</protein>
<dbReference type="OMA" id="YISFHET"/>
<dbReference type="VEuPathDB" id="AmoebaDB:EIN_134460"/>
<keyword evidence="12" id="KW-1185">Reference proteome</keyword>
<feature type="compositionally biased region" description="Polar residues" evidence="9">
    <location>
        <begin position="547"/>
        <end position="560"/>
    </location>
</feature>
<dbReference type="EMBL" id="KB207027">
    <property type="protein sequence ID" value="ELP85902.1"/>
    <property type="molecule type" value="Genomic_DNA"/>
</dbReference>
<evidence type="ECO:0000256" key="8">
    <source>
        <dbReference type="ARBA" id="ARBA00023136"/>
    </source>
</evidence>
<dbReference type="GO" id="GO:0006869">
    <property type="term" value="P:lipid transport"/>
    <property type="evidence" value="ECO:0007669"/>
    <property type="project" value="UniProtKB-KW"/>
</dbReference>
<comment type="subcellular location">
    <subcellularLocation>
        <location evidence="1">Endoplasmic reticulum membrane</location>
    </subcellularLocation>
</comment>